<dbReference type="AlphaFoldDB" id="A0A284QSB2"/>
<accession>A0A284QSB2</accession>
<proteinExistence type="predicted"/>
<dbReference type="Proteomes" id="UP000219338">
    <property type="component" value="Unassembled WGS sequence"/>
</dbReference>
<reference evidence="3" key="1">
    <citation type="journal article" date="2017" name="Nat. Ecol. Evol.">
        <title>Genome expansion and lineage-specific genetic innovations in the forest pathogenic fungi Armillaria.</title>
        <authorList>
            <person name="Sipos G."/>
            <person name="Prasanna A.N."/>
            <person name="Walter M.C."/>
            <person name="O'Connor E."/>
            <person name="Balint B."/>
            <person name="Krizsan K."/>
            <person name="Kiss B."/>
            <person name="Hess J."/>
            <person name="Varga T."/>
            <person name="Slot J."/>
            <person name="Riley R."/>
            <person name="Boka B."/>
            <person name="Rigling D."/>
            <person name="Barry K."/>
            <person name="Lee J."/>
            <person name="Mihaltcheva S."/>
            <person name="LaButti K."/>
            <person name="Lipzen A."/>
            <person name="Waldron R."/>
            <person name="Moloney N.M."/>
            <person name="Sperisen C."/>
            <person name="Kredics L."/>
            <person name="Vagvoelgyi C."/>
            <person name="Patrignani A."/>
            <person name="Fitzpatrick D."/>
            <person name="Nagy I."/>
            <person name="Doyle S."/>
            <person name="Anderson J.B."/>
            <person name="Grigoriev I.V."/>
            <person name="Gueldener U."/>
            <person name="Muensterkoetter M."/>
            <person name="Nagy L.G."/>
        </authorList>
    </citation>
    <scope>NUCLEOTIDE SEQUENCE [LARGE SCALE GENOMIC DNA]</scope>
    <source>
        <strain evidence="3">C18/9</strain>
    </source>
</reference>
<protein>
    <submittedName>
        <fullName evidence="2">Uncharacterized protein</fullName>
    </submittedName>
</protein>
<evidence type="ECO:0000256" key="1">
    <source>
        <dbReference type="SAM" id="MobiDB-lite"/>
    </source>
</evidence>
<keyword evidence="3" id="KW-1185">Reference proteome</keyword>
<dbReference type="EMBL" id="FUEG01000002">
    <property type="protein sequence ID" value="SJK99364.1"/>
    <property type="molecule type" value="Genomic_DNA"/>
</dbReference>
<sequence>MLRPPLNPKSRIILPSSPPGHEIHLDPAYVAGEKIPIATLRPPARTKVPFWGGISTTRISWGYHVDSRYFTVPDELLMSMPRGREGGINLRWEKRAIRAQIVAARNASSPTSRFTGTYATYDRRLLKMLYPSELESLMPEGRFLSSLTPRSRCEDGQLLSRADEAERDGIPLPEDPSCVSRPTSHRNYEDMSRVPHSQRNRIFTAMAGRRPWVFPTWPRSRVEGLYLDDEWPCILSIARDAPREILASSHGG</sequence>
<feature type="region of interest" description="Disordered" evidence="1">
    <location>
        <begin position="163"/>
        <end position="194"/>
    </location>
</feature>
<evidence type="ECO:0000313" key="2">
    <source>
        <dbReference type="EMBL" id="SJK99364.1"/>
    </source>
</evidence>
<gene>
    <name evidence="2" type="ORF">ARMOST_02659</name>
</gene>
<name>A0A284QSB2_ARMOS</name>
<evidence type="ECO:0000313" key="3">
    <source>
        <dbReference type="Proteomes" id="UP000219338"/>
    </source>
</evidence>
<organism evidence="2 3">
    <name type="scientific">Armillaria ostoyae</name>
    <name type="common">Armillaria root rot fungus</name>
    <dbReference type="NCBI Taxonomy" id="47428"/>
    <lineage>
        <taxon>Eukaryota</taxon>
        <taxon>Fungi</taxon>
        <taxon>Dikarya</taxon>
        <taxon>Basidiomycota</taxon>
        <taxon>Agaricomycotina</taxon>
        <taxon>Agaricomycetes</taxon>
        <taxon>Agaricomycetidae</taxon>
        <taxon>Agaricales</taxon>
        <taxon>Marasmiineae</taxon>
        <taxon>Physalacriaceae</taxon>
        <taxon>Armillaria</taxon>
    </lineage>
</organism>